<keyword evidence="3" id="KW-1185">Reference proteome</keyword>
<gene>
    <name evidence="2" type="ORF">M3B43_12460</name>
</gene>
<proteinExistence type="predicted"/>
<dbReference type="RefSeq" id="WP_260074475.1">
    <property type="nucleotide sequence ID" value="NZ_JALXMO010000110.1"/>
</dbReference>
<dbReference type="InterPro" id="IPR029261">
    <property type="entry name" value="Transposase_Znf"/>
</dbReference>
<sequence>TFTAPDLDSFCLLDHLGLTAVGQRLEPDRAVLECRVTDADPWCRDCGAEGLPRDTVVRKLAHVPLGWRPTTLWVRVRRYRCPDCARVWRQDTSTAAAPRTKLTRHAVLWALKSLVIDRLSIARIA</sequence>
<dbReference type="Proteomes" id="UP001205046">
    <property type="component" value="Unassembled WGS sequence"/>
</dbReference>
<reference evidence="2 3" key="1">
    <citation type="submission" date="2022-04" db="EMBL/GenBank/DDBJ databases">
        <title>Human microbiome associated bacterial genomes.</title>
        <authorList>
            <person name="Sandstrom S."/>
            <person name="Salamzade R."/>
            <person name="Kalan L.R."/>
        </authorList>
    </citation>
    <scope>NUCLEOTIDE SEQUENCE [LARGE SCALE GENOMIC DNA]</scope>
    <source>
        <strain evidence="3">p3-SID767</strain>
    </source>
</reference>
<feature type="domain" description="Transposase IS204/IS1001/IS1096/IS1165 zinc-finger" evidence="1">
    <location>
        <begin position="42"/>
        <end position="84"/>
    </location>
</feature>
<evidence type="ECO:0000313" key="3">
    <source>
        <dbReference type="Proteomes" id="UP001205046"/>
    </source>
</evidence>
<dbReference type="Pfam" id="PF14690">
    <property type="entry name" value="Zn_ribbon_ISL3"/>
    <property type="match status" value="1"/>
</dbReference>
<accession>A0ABT2HTS7</accession>
<evidence type="ECO:0000259" key="1">
    <source>
        <dbReference type="Pfam" id="PF14690"/>
    </source>
</evidence>
<feature type="non-terminal residue" evidence="2">
    <location>
        <position position="1"/>
    </location>
</feature>
<dbReference type="EMBL" id="JALXMO010000110">
    <property type="protein sequence ID" value="MCT1608101.1"/>
    <property type="molecule type" value="Genomic_DNA"/>
</dbReference>
<protein>
    <submittedName>
        <fullName evidence="2">Transposase family protein</fullName>
    </submittedName>
</protein>
<organism evidence="2 3">
    <name type="scientific">Nesterenkonia massiliensis</name>
    <dbReference type="NCBI Taxonomy" id="1232429"/>
    <lineage>
        <taxon>Bacteria</taxon>
        <taxon>Bacillati</taxon>
        <taxon>Actinomycetota</taxon>
        <taxon>Actinomycetes</taxon>
        <taxon>Micrococcales</taxon>
        <taxon>Micrococcaceae</taxon>
        <taxon>Nesterenkonia</taxon>
    </lineage>
</organism>
<evidence type="ECO:0000313" key="2">
    <source>
        <dbReference type="EMBL" id="MCT1608101.1"/>
    </source>
</evidence>
<feature type="non-terminal residue" evidence="2">
    <location>
        <position position="125"/>
    </location>
</feature>
<comment type="caution">
    <text evidence="2">The sequence shown here is derived from an EMBL/GenBank/DDBJ whole genome shotgun (WGS) entry which is preliminary data.</text>
</comment>
<name>A0ABT2HTS7_9MICC</name>